<evidence type="ECO:0000313" key="3">
    <source>
        <dbReference type="Proteomes" id="UP000283530"/>
    </source>
</evidence>
<dbReference type="PANTHER" id="PTHR34116:SF2">
    <property type="entry name" value="THH1_TOM1_TOM3 DOMAIN-CONTAINING PROTEIN"/>
    <property type="match status" value="1"/>
</dbReference>
<keyword evidence="3" id="KW-1185">Reference proteome</keyword>
<feature type="transmembrane region" description="Helical" evidence="1">
    <location>
        <begin position="400"/>
        <end position="423"/>
    </location>
</feature>
<sequence length="564" mass="62946">MQKIHAYLDSCCNSATTNTQPRTNRHIGSGDSEPALGFPNLQPRKHPAGNSLAATRAPSLFSVFAETLRFSHLIPRLLSSSSRVLILSSKSLRIPPDAARIETLRFWSYLLISSSFESCLTWCLLDIGPHDVLLGKLNIYCICYSIIRQRACVESVLRVMPLTRLAADAFGVVTICLVSLLVLLGFLCIFYSVYFRSRIQRQGFVQLGYFNGPCYIRIALILIAIWWGLGEVVRLSLLKGRGRLLHALSWKWQEYICKFYILSNLGFAEPSMFLTLIFLLHAALQRRELGTLSRQWNRKIFSYVLLFCIPIFIVQLVLVLIGSKLSNKQGSIRKMPKYFTSTSVSSPHDGHSNIDIAFCTYPLLNTIVLGLFSSLLITYILYLGARMLYLVINKGLRRRVYFLVFSIIGFLPLRVLFLGFSILSHPGHLAFESLVFVAFFVLLSCAFIGICMLVYCPIADSLAVSSIRDLEMGGRPSDVSSNSSLNSNQGLLEAPATMSVEQNSDASMKGGSISFRLMVKDDTLSEGFEELNLLSCGAHYYASSPDSPPLPGCPMIPLQEVPKY</sequence>
<comment type="caution">
    <text evidence="2">The sequence shown here is derived from an EMBL/GenBank/DDBJ whole genome shotgun (WGS) entry which is preliminary data.</text>
</comment>
<feature type="transmembrane region" description="Helical" evidence="1">
    <location>
        <begin position="169"/>
        <end position="195"/>
    </location>
</feature>
<name>A0A3S3QYM3_9MAGN</name>
<gene>
    <name evidence="2" type="ORF">CKAN_02191200</name>
</gene>
<keyword evidence="1" id="KW-0812">Transmembrane</keyword>
<dbReference type="AlphaFoldDB" id="A0A3S3QYM3"/>
<dbReference type="OrthoDB" id="1869454at2759"/>
<accession>A0A3S3QYM3</accession>
<organism evidence="2 3">
    <name type="scientific">Cinnamomum micranthum f. kanehirae</name>
    <dbReference type="NCBI Taxonomy" id="337451"/>
    <lineage>
        <taxon>Eukaryota</taxon>
        <taxon>Viridiplantae</taxon>
        <taxon>Streptophyta</taxon>
        <taxon>Embryophyta</taxon>
        <taxon>Tracheophyta</taxon>
        <taxon>Spermatophyta</taxon>
        <taxon>Magnoliopsida</taxon>
        <taxon>Magnoliidae</taxon>
        <taxon>Laurales</taxon>
        <taxon>Lauraceae</taxon>
        <taxon>Cinnamomum</taxon>
    </lineage>
</organism>
<dbReference type="Proteomes" id="UP000283530">
    <property type="component" value="Unassembled WGS sequence"/>
</dbReference>
<reference evidence="2 3" key="1">
    <citation type="journal article" date="2019" name="Nat. Plants">
        <title>Stout camphor tree genome fills gaps in understanding of flowering plant genome evolution.</title>
        <authorList>
            <person name="Chaw S.M."/>
            <person name="Liu Y.C."/>
            <person name="Wu Y.W."/>
            <person name="Wang H.Y."/>
            <person name="Lin C.I."/>
            <person name="Wu C.S."/>
            <person name="Ke H.M."/>
            <person name="Chang L.Y."/>
            <person name="Hsu C.Y."/>
            <person name="Yang H.T."/>
            <person name="Sudianto E."/>
            <person name="Hsu M.H."/>
            <person name="Wu K.P."/>
            <person name="Wang L.N."/>
            <person name="Leebens-Mack J.H."/>
            <person name="Tsai I.J."/>
        </authorList>
    </citation>
    <scope>NUCLEOTIDE SEQUENCE [LARGE SCALE GENOMIC DNA]</scope>
    <source>
        <strain evidence="3">cv. Chaw 1501</strain>
        <tissue evidence="2">Young leaves</tissue>
    </source>
</reference>
<evidence type="ECO:0000313" key="2">
    <source>
        <dbReference type="EMBL" id="RWR92693.1"/>
    </source>
</evidence>
<dbReference type="EMBL" id="QPKB01000009">
    <property type="protein sequence ID" value="RWR92693.1"/>
    <property type="molecule type" value="Genomic_DNA"/>
</dbReference>
<feature type="transmembrane region" description="Helical" evidence="1">
    <location>
        <begin position="435"/>
        <end position="458"/>
    </location>
</feature>
<feature type="transmembrane region" description="Helical" evidence="1">
    <location>
        <begin position="300"/>
        <end position="321"/>
    </location>
</feature>
<evidence type="ECO:0000256" key="1">
    <source>
        <dbReference type="SAM" id="Phobius"/>
    </source>
</evidence>
<feature type="transmembrane region" description="Helical" evidence="1">
    <location>
        <begin position="207"/>
        <end position="229"/>
    </location>
</feature>
<keyword evidence="1" id="KW-1133">Transmembrane helix</keyword>
<protein>
    <submittedName>
        <fullName evidence="2">Uncharacterized protein</fullName>
    </submittedName>
</protein>
<feature type="transmembrane region" description="Helical" evidence="1">
    <location>
        <begin position="367"/>
        <end position="388"/>
    </location>
</feature>
<feature type="transmembrane region" description="Helical" evidence="1">
    <location>
        <begin position="259"/>
        <end position="280"/>
    </location>
</feature>
<proteinExistence type="predicted"/>
<keyword evidence="1" id="KW-0472">Membrane</keyword>
<dbReference type="PANTHER" id="PTHR34116">
    <property type="entry name" value="PLASMINOGEN ACTIVATOR INHIBITOR"/>
    <property type="match status" value="1"/>
</dbReference>